<name>A0AAD7RLE0_9TELE</name>
<sequence length="79" mass="8071">MGPCAPPGQAITTGCSGAQLGDAEARVTPPPHCEEIISALPCYIQRNPPVGSTGATSRVDHSSDVRLPQGHVSPTPQQA</sequence>
<keyword evidence="3" id="KW-1185">Reference proteome</keyword>
<evidence type="ECO:0000256" key="1">
    <source>
        <dbReference type="SAM" id="MobiDB-lite"/>
    </source>
</evidence>
<dbReference type="EMBL" id="JAINUG010000232">
    <property type="protein sequence ID" value="KAJ8386238.1"/>
    <property type="molecule type" value="Genomic_DNA"/>
</dbReference>
<gene>
    <name evidence="2" type="ORF">AAFF_G00175580</name>
</gene>
<reference evidence="2" key="1">
    <citation type="journal article" date="2023" name="Science">
        <title>Genome structures resolve the early diversification of teleost fishes.</title>
        <authorList>
            <person name="Parey E."/>
            <person name="Louis A."/>
            <person name="Montfort J."/>
            <person name="Bouchez O."/>
            <person name="Roques C."/>
            <person name="Iampietro C."/>
            <person name="Lluch J."/>
            <person name="Castinel A."/>
            <person name="Donnadieu C."/>
            <person name="Desvignes T."/>
            <person name="Floi Bucao C."/>
            <person name="Jouanno E."/>
            <person name="Wen M."/>
            <person name="Mejri S."/>
            <person name="Dirks R."/>
            <person name="Jansen H."/>
            <person name="Henkel C."/>
            <person name="Chen W.J."/>
            <person name="Zahm M."/>
            <person name="Cabau C."/>
            <person name="Klopp C."/>
            <person name="Thompson A.W."/>
            <person name="Robinson-Rechavi M."/>
            <person name="Braasch I."/>
            <person name="Lecointre G."/>
            <person name="Bobe J."/>
            <person name="Postlethwait J.H."/>
            <person name="Berthelot C."/>
            <person name="Roest Crollius H."/>
            <person name="Guiguen Y."/>
        </authorList>
    </citation>
    <scope>NUCLEOTIDE SEQUENCE</scope>
    <source>
        <strain evidence="2">NC1722</strain>
    </source>
</reference>
<evidence type="ECO:0000313" key="3">
    <source>
        <dbReference type="Proteomes" id="UP001221898"/>
    </source>
</evidence>
<dbReference type="Proteomes" id="UP001221898">
    <property type="component" value="Unassembled WGS sequence"/>
</dbReference>
<organism evidence="2 3">
    <name type="scientific">Aldrovandia affinis</name>
    <dbReference type="NCBI Taxonomy" id="143900"/>
    <lineage>
        <taxon>Eukaryota</taxon>
        <taxon>Metazoa</taxon>
        <taxon>Chordata</taxon>
        <taxon>Craniata</taxon>
        <taxon>Vertebrata</taxon>
        <taxon>Euteleostomi</taxon>
        <taxon>Actinopterygii</taxon>
        <taxon>Neopterygii</taxon>
        <taxon>Teleostei</taxon>
        <taxon>Notacanthiformes</taxon>
        <taxon>Halosauridae</taxon>
        <taxon>Aldrovandia</taxon>
    </lineage>
</organism>
<proteinExistence type="predicted"/>
<feature type="region of interest" description="Disordered" evidence="1">
    <location>
        <begin position="47"/>
        <end position="79"/>
    </location>
</feature>
<dbReference type="AlphaFoldDB" id="A0AAD7RLE0"/>
<comment type="caution">
    <text evidence="2">The sequence shown here is derived from an EMBL/GenBank/DDBJ whole genome shotgun (WGS) entry which is preliminary data.</text>
</comment>
<accession>A0AAD7RLE0</accession>
<evidence type="ECO:0000313" key="2">
    <source>
        <dbReference type="EMBL" id="KAJ8386238.1"/>
    </source>
</evidence>
<protein>
    <submittedName>
        <fullName evidence="2">Uncharacterized protein</fullName>
    </submittedName>
</protein>